<evidence type="ECO:0000259" key="4">
    <source>
        <dbReference type="PROSITE" id="PS50949"/>
    </source>
</evidence>
<dbReference type="OrthoDB" id="4084810at2"/>
<name>A0A4S4FM88_9MICO</name>
<proteinExistence type="predicted"/>
<keyword evidence="1" id="KW-0805">Transcription regulation</keyword>
<dbReference type="Gene3D" id="1.10.10.10">
    <property type="entry name" value="Winged helix-like DNA-binding domain superfamily/Winged helix DNA-binding domain"/>
    <property type="match status" value="1"/>
</dbReference>
<evidence type="ECO:0000313" key="6">
    <source>
        <dbReference type="Proteomes" id="UP000307380"/>
    </source>
</evidence>
<dbReference type="SUPFAM" id="SSF46785">
    <property type="entry name" value="Winged helix' DNA-binding domain"/>
    <property type="match status" value="1"/>
</dbReference>
<dbReference type="Pfam" id="PF07729">
    <property type="entry name" value="FCD"/>
    <property type="match status" value="1"/>
</dbReference>
<dbReference type="SMART" id="SM00345">
    <property type="entry name" value="HTH_GNTR"/>
    <property type="match status" value="1"/>
</dbReference>
<dbReference type="Pfam" id="PF00392">
    <property type="entry name" value="GntR"/>
    <property type="match status" value="1"/>
</dbReference>
<dbReference type="InterPro" id="IPR000524">
    <property type="entry name" value="Tscrpt_reg_HTH_GntR"/>
</dbReference>
<comment type="caution">
    <text evidence="5">The sequence shown here is derived from an EMBL/GenBank/DDBJ whole genome shotgun (WGS) entry which is preliminary data.</text>
</comment>
<dbReference type="Gene3D" id="1.20.120.530">
    <property type="entry name" value="GntR ligand-binding domain-like"/>
    <property type="match status" value="1"/>
</dbReference>
<dbReference type="CDD" id="cd07377">
    <property type="entry name" value="WHTH_GntR"/>
    <property type="match status" value="1"/>
</dbReference>
<evidence type="ECO:0000256" key="1">
    <source>
        <dbReference type="ARBA" id="ARBA00023015"/>
    </source>
</evidence>
<dbReference type="PANTHER" id="PTHR43537:SF24">
    <property type="entry name" value="GLUCONATE OPERON TRANSCRIPTIONAL REPRESSOR"/>
    <property type="match status" value="1"/>
</dbReference>
<dbReference type="InterPro" id="IPR011711">
    <property type="entry name" value="GntR_C"/>
</dbReference>
<dbReference type="PROSITE" id="PS50949">
    <property type="entry name" value="HTH_GNTR"/>
    <property type="match status" value="1"/>
</dbReference>
<accession>A0A4S4FM88</accession>
<dbReference type="InterPro" id="IPR036390">
    <property type="entry name" value="WH_DNA-bd_sf"/>
</dbReference>
<keyword evidence="2" id="KW-0238">DNA-binding</keyword>
<sequence length="242" mass="26559">MSSAALRGAAAGAAPSRAPSKAQRAYLHVRERITDGRYTPGYRLVLGQIAAELDVSVVPVREAIRMLEAEGLVTYEVNVGAQVAMVHETEYVFTMQTLSVVEGAATALSAPLIDADGIARARDVNQEMTESLRHFDPIRFTALNRDFHSVLFENCPNPHLLGLVHRGWDRLRVLRGSTFSFVPGRAQESVDEHEHLLRLIETDADGLEIELAARRHRTATLDAFLAHQAAHGERGRHDVAAG</sequence>
<evidence type="ECO:0000256" key="3">
    <source>
        <dbReference type="ARBA" id="ARBA00023163"/>
    </source>
</evidence>
<reference evidence="5 6" key="1">
    <citation type="submission" date="2019-04" db="EMBL/GenBank/DDBJ databases">
        <authorList>
            <person name="Jiang L."/>
        </authorList>
    </citation>
    <scope>NUCLEOTIDE SEQUENCE [LARGE SCALE GENOMIC DNA]</scope>
    <source>
        <strain evidence="5 6">YIM 131861</strain>
    </source>
</reference>
<dbReference type="PANTHER" id="PTHR43537">
    <property type="entry name" value="TRANSCRIPTIONAL REGULATOR, GNTR FAMILY"/>
    <property type="match status" value="1"/>
</dbReference>
<feature type="domain" description="HTH gntR-type" evidence="4">
    <location>
        <begin position="19"/>
        <end position="86"/>
    </location>
</feature>
<keyword evidence="6" id="KW-1185">Reference proteome</keyword>
<dbReference type="InterPro" id="IPR036388">
    <property type="entry name" value="WH-like_DNA-bd_sf"/>
</dbReference>
<dbReference type="GO" id="GO:0003700">
    <property type="term" value="F:DNA-binding transcription factor activity"/>
    <property type="evidence" value="ECO:0007669"/>
    <property type="project" value="InterPro"/>
</dbReference>
<dbReference type="SUPFAM" id="SSF48008">
    <property type="entry name" value="GntR ligand-binding domain-like"/>
    <property type="match status" value="1"/>
</dbReference>
<gene>
    <name evidence="5" type="ORF">E6C70_15085</name>
</gene>
<dbReference type="Proteomes" id="UP000307380">
    <property type="component" value="Unassembled WGS sequence"/>
</dbReference>
<keyword evidence="3" id="KW-0804">Transcription</keyword>
<protein>
    <submittedName>
        <fullName evidence="5">GntR family transcriptional regulator</fullName>
    </submittedName>
</protein>
<dbReference type="InterPro" id="IPR008920">
    <property type="entry name" value="TF_FadR/GntR_C"/>
</dbReference>
<evidence type="ECO:0000313" key="5">
    <source>
        <dbReference type="EMBL" id="THG30366.1"/>
    </source>
</evidence>
<dbReference type="EMBL" id="SSSN01000014">
    <property type="protein sequence ID" value="THG30366.1"/>
    <property type="molecule type" value="Genomic_DNA"/>
</dbReference>
<dbReference type="GO" id="GO:0003677">
    <property type="term" value="F:DNA binding"/>
    <property type="evidence" value="ECO:0007669"/>
    <property type="project" value="UniProtKB-KW"/>
</dbReference>
<dbReference type="RefSeq" id="WP_136425332.1">
    <property type="nucleotide sequence ID" value="NZ_SSSN01000014.1"/>
</dbReference>
<organism evidence="5 6">
    <name type="scientific">Orlajensenia flava</name>
    <dbReference type="NCBI Taxonomy" id="2565934"/>
    <lineage>
        <taxon>Bacteria</taxon>
        <taxon>Bacillati</taxon>
        <taxon>Actinomycetota</taxon>
        <taxon>Actinomycetes</taxon>
        <taxon>Micrococcales</taxon>
        <taxon>Microbacteriaceae</taxon>
        <taxon>Orlajensenia</taxon>
    </lineage>
</organism>
<dbReference type="AlphaFoldDB" id="A0A4S4FM88"/>
<evidence type="ECO:0000256" key="2">
    <source>
        <dbReference type="ARBA" id="ARBA00023125"/>
    </source>
</evidence>
<dbReference type="SMART" id="SM00895">
    <property type="entry name" value="FCD"/>
    <property type="match status" value="1"/>
</dbReference>